<name>A0A0C2BJD9_9BILA</name>
<organism evidence="1 2">
    <name type="scientific">Ancylostoma duodenale</name>
    <dbReference type="NCBI Taxonomy" id="51022"/>
    <lineage>
        <taxon>Eukaryota</taxon>
        <taxon>Metazoa</taxon>
        <taxon>Ecdysozoa</taxon>
        <taxon>Nematoda</taxon>
        <taxon>Chromadorea</taxon>
        <taxon>Rhabditida</taxon>
        <taxon>Rhabditina</taxon>
        <taxon>Rhabditomorpha</taxon>
        <taxon>Strongyloidea</taxon>
        <taxon>Ancylostomatidae</taxon>
        <taxon>Ancylostomatinae</taxon>
        <taxon>Ancylostoma</taxon>
    </lineage>
</organism>
<dbReference type="EMBL" id="KN782271">
    <property type="protein sequence ID" value="KIH43853.1"/>
    <property type="molecule type" value="Genomic_DNA"/>
</dbReference>
<protein>
    <submittedName>
        <fullName evidence="1">Uncharacterized protein</fullName>
    </submittedName>
</protein>
<reference evidence="1 2" key="1">
    <citation type="submission" date="2013-12" db="EMBL/GenBank/DDBJ databases">
        <title>Draft genome of the parsitic nematode Ancylostoma duodenale.</title>
        <authorList>
            <person name="Mitreva M."/>
        </authorList>
    </citation>
    <scope>NUCLEOTIDE SEQUENCE [LARGE SCALE GENOMIC DNA]</scope>
    <source>
        <strain evidence="1 2">Zhejiang</strain>
    </source>
</reference>
<dbReference type="OrthoDB" id="5847969at2759"/>
<accession>A0A0C2BJD9</accession>
<sequence>MAMFRENHLENPRLKQFVESAGQVIIDLISARHKSTSNVVLRNKCTLAFSSGFNSFELGPIAQC</sequence>
<evidence type="ECO:0000313" key="1">
    <source>
        <dbReference type="EMBL" id="KIH43853.1"/>
    </source>
</evidence>
<gene>
    <name evidence="1" type="ORF">ANCDUO_26135</name>
</gene>
<dbReference type="AlphaFoldDB" id="A0A0C2BJD9"/>
<dbReference type="Proteomes" id="UP000054047">
    <property type="component" value="Unassembled WGS sequence"/>
</dbReference>
<keyword evidence="2" id="KW-1185">Reference proteome</keyword>
<evidence type="ECO:0000313" key="2">
    <source>
        <dbReference type="Proteomes" id="UP000054047"/>
    </source>
</evidence>
<proteinExistence type="predicted"/>